<dbReference type="Pfam" id="PF00440">
    <property type="entry name" value="TetR_N"/>
    <property type="match status" value="1"/>
</dbReference>
<evidence type="ECO:0000256" key="3">
    <source>
        <dbReference type="ARBA" id="ARBA00023125"/>
    </source>
</evidence>
<gene>
    <name evidence="7" type="ORF">FHU38_000210</name>
</gene>
<dbReference type="Proteomes" id="UP000545493">
    <property type="component" value="Unassembled WGS sequence"/>
</dbReference>
<dbReference type="PANTHER" id="PTHR30055:SF151">
    <property type="entry name" value="TRANSCRIPTIONAL REGULATORY PROTEIN"/>
    <property type="match status" value="1"/>
</dbReference>
<dbReference type="GO" id="GO:0000976">
    <property type="term" value="F:transcription cis-regulatory region binding"/>
    <property type="evidence" value="ECO:0007669"/>
    <property type="project" value="TreeGrafter"/>
</dbReference>
<evidence type="ECO:0000256" key="5">
    <source>
        <dbReference type="PROSITE-ProRule" id="PRU00335"/>
    </source>
</evidence>
<dbReference type="InterPro" id="IPR036271">
    <property type="entry name" value="Tet_transcr_reg_TetR-rel_C_sf"/>
</dbReference>
<evidence type="ECO:0000313" key="7">
    <source>
        <dbReference type="EMBL" id="NIJ09866.1"/>
    </source>
</evidence>
<accession>A0A7X5ZNV9</accession>
<dbReference type="PRINTS" id="PR00455">
    <property type="entry name" value="HTHTETR"/>
</dbReference>
<keyword evidence="3 5" id="KW-0238">DNA-binding</keyword>
<dbReference type="InterPro" id="IPR001647">
    <property type="entry name" value="HTH_TetR"/>
</dbReference>
<reference evidence="7 8" key="1">
    <citation type="submission" date="2020-03" db="EMBL/GenBank/DDBJ databases">
        <title>Sequencing the genomes of 1000 actinobacteria strains.</title>
        <authorList>
            <person name="Klenk H.-P."/>
        </authorList>
    </citation>
    <scope>NUCLEOTIDE SEQUENCE [LARGE SCALE GENOMIC DNA]</scope>
    <source>
        <strain evidence="7 8">DSM 45685</strain>
    </source>
</reference>
<dbReference type="InterPro" id="IPR004111">
    <property type="entry name" value="Repressor_TetR_C"/>
</dbReference>
<dbReference type="AlphaFoldDB" id="A0A7X5ZNV9"/>
<dbReference type="CDD" id="cd00093">
    <property type="entry name" value="HTH_XRE"/>
    <property type="match status" value="1"/>
</dbReference>
<keyword evidence="1" id="KW-0678">Repressor</keyword>
<dbReference type="Gene3D" id="1.10.357.10">
    <property type="entry name" value="Tetracycline Repressor, domain 2"/>
    <property type="match status" value="1"/>
</dbReference>
<evidence type="ECO:0000313" key="8">
    <source>
        <dbReference type="Proteomes" id="UP000545493"/>
    </source>
</evidence>
<proteinExistence type="predicted"/>
<dbReference type="InterPro" id="IPR050109">
    <property type="entry name" value="HTH-type_TetR-like_transc_reg"/>
</dbReference>
<evidence type="ECO:0000256" key="1">
    <source>
        <dbReference type="ARBA" id="ARBA00022491"/>
    </source>
</evidence>
<evidence type="ECO:0000256" key="2">
    <source>
        <dbReference type="ARBA" id="ARBA00023015"/>
    </source>
</evidence>
<evidence type="ECO:0000256" key="4">
    <source>
        <dbReference type="ARBA" id="ARBA00023163"/>
    </source>
</evidence>
<dbReference type="SUPFAM" id="SSF48498">
    <property type="entry name" value="Tetracyclin repressor-like, C-terminal domain"/>
    <property type="match status" value="1"/>
</dbReference>
<dbReference type="Pfam" id="PF02909">
    <property type="entry name" value="TetR_C_1"/>
    <property type="match status" value="1"/>
</dbReference>
<sequence>MSADSPGKPVSKAAIVNKAVELMEQRGLAAVSLRRIATELGISAPTLYWYISGKRELLDAVAEQLLRRGLAGMDNRPAEGQPWWEWLEQRCSAMFRAMLSVPDAPQVVAGNRPTPETLPDIEAGLAELVAAGFTAAEAQQVFLVLGGYITGMALEWQSEAAREVDTDVNDHELGELVRDPARFPYLAAAVRGRPDSPVQTFDYGLSLLIRGIRDRHAELVGDRVEAKGPGRRD</sequence>
<dbReference type="Gene3D" id="1.10.10.60">
    <property type="entry name" value="Homeodomain-like"/>
    <property type="match status" value="1"/>
</dbReference>
<dbReference type="PROSITE" id="PS50977">
    <property type="entry name" value="HTH_TETR_2"/>
    <property type="match status" value="1"/>
</dbReference>
<name>A0A7X5ZNV9_9PSEU</name>
<dbReference type="GO" id="GO:0003700">
    <property type="term" value="F:DNA-binding transcription factor activity"/>
    <property type="evidence" value="ECO:0007669"/>
    <property type="project" value="TreeGrafter"/>
</dbReference>
<dbReference type="InterPro" id="IPR001387">
    <property type="entry name" value="Cro/C1-type_HTH"/>
</dbReference>
<evidence type="ECO:0000259" key="6">
    <source>
        <dbReference type="PROSITE" id="PS50977"/>
    </source>
</evidence>
<protein>
    <submittedName>
        <fullName evidence="7">TetR/AcrR family tetracycline transcriptional repressor</fullName>
    </submittedName>
</protein>
<dbReference type="InterPro" id="IPR003012">
    <property type="entry name" value="Tet_transcr_reg_TetR"/>
</dbReference>
<feature type="domain" description="HTH tetR-type" evidence="6">
    <location>
        <begin position="9"/>
        <end position="69"/>
    </location>
</feature>
<dbReference type="GO" id="GO:0045892">
    <property type="term" value="P:negative regulation of DNA-templated transcription"/>
    <property type="evidence" value="ECO:0007669"/>
    <property type="project" value="InterPro"/>
</dbReference>
<keyword evidence="4" id="KW-0804">Transcription</keyword>
<feature type="DNA-binding region" description="H-T-H motif" evidence="5">
    <location>
        <begin position="32"/>
        <end position="51"/>
    </location>
</feature>
<keyword evidence="2" id="KW-0805">Transcription regulation</keyword>
<dbReference type="SUPFAM" id="SSF46689">
    <property type="entry name" value="Homeodomain-like"/>
    <property type="match status" value="1"/>
</dbReference>
<dbReference type="InterPro" id="IPR009057">
    <property type="entry name" value="Homeodomain-like_sf"/>
</dbReference>
<keyword evidence="8" id="KW-1185">Reference proteome</keyword>
<dbReference type="EMBL" id="JAAOYM010000001">
    <property type="protein sequence ID" value="NIJ09866.1"/>
    <property type="molecule type" value="Genomic_DNA"/>
</dbReference>
<comment type="caution">
    <text evidence="7">The sequence shown here is derived from an EMBL/GenBank/DDBJ whole genome shotgun (WGS) entry which is preliminary data.</text>
</comment>
<dbReference type="PRINTS" id="PR00400">
    <property type="entry name" value="TETREPRESSOR"/>
</dbReference>
<dbReference type="RefSeq" id="WP_167165617.1">
    <property type="nucleotide sequence ID" value="NZ_JAAOYM010000001.1"/>
</dbReference>
<organism evidence="7 8">
    <name type="scientific">Saccharomonospora amisosensis</name>
    <dbReference type="NCBI Taxonomy" id="1128677"/>
    <lineage>
        <taxon>Bacteria</taxon>
        <taxon>Bacillati</taxon>
        <taxon>Actinomycetota</taxon>
        <taxon>Actinomycetes</taxon>
        <taxon>Pseudonocardiales</taxon>
        <taxon>Pseudonocardiaceae</taxon>
        <taxon>Saccharomonospora</taxon>
    </lineage>
</organism>
<dbReference type="PANTHER" id="PTHR30055">
    <property type="entry name" value="HTH-TYPE TRANSCRIPTIONAL REGULATOR RUTR"/>
    <property type="match status" value="1"/>
</dbReference>
<dbReference type="GO" id="GO:0046677">
    <property type="term" value="P:response to antibiotic"/>
    <property type="evidence" value="ECO:0007669"/>
    <property type="project" value="InterPro"/>
</dbReference>